<evidence type="ECO:0000313" key="1">
    <source>
        <dbReference type="EMBL" id="MDC0747445.1"/>
    </source>
</evidence>
<dbReference type="PROSITE" id="PS51257">
    <property type="entry name" value="PROKAR_LIPOPROTEIN"/>
    <property type="match status" value="1"/>
</dbReference>
<accession>A0ABT5F2X9</accession>
<reference evidence="1 2" key="1">
    <citation type="submission" date="2022-11" db="EMBL/GenBank/DDBJ databases">
        <title>Minimal conservation of predation-associated metabolite biosynthetic gene clusters underscores biosynthetic potential of Myxococcota including descriptions for ten novel species: Archangium lansinium sp. nov., Myxococcus landrumus sp. nov., Nannocystis bai.</title>
        <authorList>
            <person name="Ahearne A."/>
            <person name="Stevens C."/>
            <person name="Dowd S."/>
        </authorList>
    </citation>
    <scope>NUCLEOTIDE SEQUENCE [LARGE SCALE GENOMIC DNA]</scope>
    <source>
        <strain evidence="1 2">RJM3</strain>
    </source>
</reference>
<dbReference type="EMBL" id="JAQNDO010000001">
    <property type="protein sequence ID" value="MDC0747445.1"/>
    <property type="molecule type" value="Genomic_DNA"/>
</dbReference>
<evidence type="ECO:0008006" key="3">
    <source>
        <dbReference type="Google" id="ProtNLM"/>
    </source>
</evidence>
<name>A0ABT5F2X9_9BACT</name>
<organism evidence="1 2">
    <name type="scientific">Polyangium mundeleinium</name>
    <dbReference type="NCBI Taxonomy" id="2995306"/>
    <lineage>
        <taxon>Bacteria</taxon>
        <taxon>Pseudomonadati</taxon>
        <taxon>Myxococcota</taxon>
        <taxon>Polyangia</taxon>
        <taxon>Polyangiales</taxon>
        <taxon>Polyangiaceae</taxon>
        <taxon>Polyangium</taxon>
    </lineage>
</organism>
<comment type="caution">
    <text evidence="1">The sequence shown here is derived from an EMBL/GenBank/DDBJ whole genome shotgun (WGS) entry which is preliminary data.</text>
</comment>
<dbReference type="RefSeq" id="WP_271925907.1">
    <property type="nucleotide sequence ID" value="NZ_JAQNDO010000001.1"/>
</dbReference>
<gene>
    <name evidence="1" type="ORF">POL67_39305</name>
</gene>
<protein>
    <recommendedName>
        <fullName evidence="3">Lipoprotein</fullName>
    </recommendedName>
</protein>
<keyword evidence="2" id="KW-1185">Reference proteome</keyword>
<evidence type="ECO:0000313" key="2">
    <source>
        <dbReference type="Proteomes" id="UP001221411"/>
    </source>
</evidence>
<proteinExistence type="predicted"/>
<dbReference type="Proteomes" id="UP001221411">
    <property type="component" value="Unassembled WGS sequence"/>
</dbReference>
<sequence>MLILLRRITPVLLLATTAACEEPPAPCHVSSAPYFARYRVLSQSGACYPRIGEDVGLEVYPAGNRDGSEPSQPMIAVQSDFLGRARLEAIGFGGNEGQPPSYAIGPFAEVADADGICRAGDLAPAEFKFPPTLIFDEQGMAIEVPGAHLRETWKDVRMLVTHSMPGLRFAAELTVEDLTAGCSVTYEVSALSPSVYCGGFDFEFSAPNDVFCSPEPNPNAGNQAGSGIDPRIPTRCDTTTLRCVLVGSPLDPL</sequence>